<name>A0A6I6IUV8_9RHOB</name>
<dbReference type="Pfam" id="PF20056">
    <property type="entry name" value="DUF6455"/>
    <property type="match status" value="1"/>
</dbReference>
<dbReference type="EMBL" id="CP034348">
    <property type="protein sequence ID" value="QGX99176.1"/>
    <property type="molecule type" value="Genomic_DNA"/>
</dbReference>
<accession>A0A6I6IUV8</accession>
<dbReference type="OrthoDB" id="7859249at2"/>
<organism evidence="2 3">
    <name type="scientific">Roseovarius faecimaris</name>
    <dbReference type="NCBI Taxonomy" id="2494550"/>
    <lineage>
        <taxon>Bacteria</taxon>
        <taxon>Pseudomonadati</taxon>
        <taxon>Pseudomonadota</taxon>
        <taxon>Alphaproteobacteria</taxon>
        <taxon>Rhodobacterales</taxon>
        <taxon>Roseobacteraceae</taxon>
        <taxon>Roseovarius</taxon>
    </lineage>
</organism>
<dbReference type="KEGG" id="rom:EI983_13230"/>
<keyword evidence="3" id="KW-1185">Reference proteome</keyword>
<sequence>MSAEIRFLGDPARHFWLTRSVARAMGVSLYDAMAAGELSAPDYARLVTTCRTCPNVGACESWLAKCRPAHCDAPQHCLNAEVLERLRHRKSA</sequence>
<dbReference type="Proteomes" id="UP000428330">
    <property type="component" value="Chromosome"/>
</dbReference>
<feature type="domain" description="DUF6455" evidence="1">
    <location>
        <begin position="8"/>
        <end position="88"/>
    </location>
</feature>
<evidence type="ECO:0000313" key="3">
    <source>
        <dbReference type="Proteomes" id="UP000428330"/>
    </source>
</evidence>
<evidence type="ECO:0000259" key="1">
    <source>
        <dbReference type="Pfam" id="PF20056"/>
    </source>
</evidence>
<proteinExistence type="predicted"/>
<evidence type="ECO:0000313" key="2">
    <source>
        <dbReference type="EMBL" id="QGX99176.1"/>
    </source>
</evidence>
<protein>
    <recommendedName>
        <fullName evidence="1">DUF6455 domain-containing protein</fullName>
    </recommendedName>
</protein>
<dbReference type="InterPro" id="IPR045601">
    <property type="entry name" value="DUF6455"/>
</dbReference>
<dbReference type="AlphaFoldDB" id="A0A6I6IUV8"/>
<reference evidence="3" key="1">
    <citation type="submission" date="2018-12" db="EMBL/GenBank/DDBJ databases">
        <title>Complete genome sequence of Roseovarius sp. MME-070.</title>
        <authorList>
            <person name="Nam Y.-D."/>
            <person name="Kang J."/>
            <person name="Chung W.-H."/>
            <person name="Park Y.S."/>
        </authorList>
    </citation>
    <scope>NUCLEOTIDE SEQUENCE [LARGE SCALE GENOMIC DNA]</scope>
    <source>
        <strain evidence="3">MME-070</strain>
    </source>
</reference>
<dbReference type="RefSeq" id="WP_157707858.1">
    <property type="nucleotide sequence ID" value="NZ_CP034348.1"/>
</dbReference>
<gene>
    <name evidence="2" type="ORF">EI983_13230</name>
</gene>